<dbReference type="RefSeq" id="WP_184155345.1">
    <property type="nucleotide sequence ID" value="NZ_JACHFM010000009.1"/>
</dbReference>
<dbReference type="EMBL" id="JACHFM010000009">
    <property type="protein sequence ID" value="MBB5224513.1"/>
    <property type="molecule type" value="Genomic_DNA"/>
</dbReference>
<organism evidence="1 2">
    <name type="scientific">Amaricoccus macauensis</name>
    <dbReference type="NCBI Taxonomy" id="57001"/>
    <lineage>
        <taxon>Bacteria</taxon>
        <taxon>Pseudomonadati</taxon>
        <taxon>Pseudomonadota</taxon>
        <taxon>Alphaproteobacteria</taxon>
        <taxon>Rhodobacterales</taxon>
        <taxon>Paracoccaceae</taxon>
        <taxon>Amaricoccus</taxon>
    </lineage>
</organism>
<accession>A0A840SZ85</accession>
<evidence type="ECO:0000313" key="1">
    <source>
        <dbReference type="EMBL" id="MBB5224513.1"/>
    </source>
</evidence>
<keyword evidence="2" id="KW-1185">Reference proteome</keyword>
<sequence>MRRKYKHPPVNEVVIGVYFKDPILAMRAEHVGLFWSVIKDDFPEAAQNVPIGAEIDISASGEVFPLPRFWFMSENGIYLIQVQRNAFLLNWRQGGDAYPHYEAVKASFDRWLGVFMGFCERQFGIARLDIARCELNYVNLIGPVPPLFLTFADTEKAIPSYRALSIGPDRPARAFSLTYEYPIASDLALTVIMQSRKNQQSGEDVIYLELRTGGELQAQTDASLSGWFERAHDAIGDAFNALTSETLQKEHWRFMTEESQ</sequence>
<evidence type="ECO:0000313" key="2">
    <source>
        <dbReference type="Proteomes" id="UP000549457"/>
    </source>
</evidence>
<gene>
    <name evidence="1" type="ORF">HNP73_004484</name>
</gene>
<reference evidence="1 2" key="1">
    <citation type="submission" date="2020-08" db="EMBL/GenBank/DDBJ databases">
        <title>Genomic Encyclopedia of Type Strains, Phase IV (KMG-IV): sequencing the most valuable type-strain genomes for metagenomic binning, comparative biology and taxonomic classification.</title>
        <authorList>
            <person name="Goeker M."/>
        </authorList>
    </citation>
    <scope>NUCLEOTIDE SEQUENCE [LARGE SCALE GENOMIC DNA]</scope>
    <source>
        <strain evidence="1 2">DSM 101730</strain>
    </source>
</reference>
<proteinExistence type="predicted"/>
<dbReference type="InterPro" id="IPR026349">
    <property type="entry name" value="CHP04255"/>
</dbReference>
<dbReference type="Proteomes" id="UP000549457">
    <property type="component" value="Unassembled WGS sequence"/>
</dbReference>
<dbReference type="NCBIfam" id="TIGR04255">
    <property type="entry name" value="sporadTIGR04255"/>
    <property type="match status" value="1"/>
</dbReference>
<dbReference type="AlphaFoldDB" id="A0A840SZ85"/>
<comment type="caution">
    <text evidence="1">The sequence shown here is derived from an EMBL/GenBank/DDBJ whole genome shotgun (WGS) entry which is preliminary data.</text>
</comment>
<name>A0A840SZ85_9RHOB</name>
<protein>
    <submittedName>
        <fullName evidence="1">Uncharacterized protein (TIGR04255 family)</fullName>
    </submittedName>
</protein>